<name>A0A6H5HST8_9HYME</name>
<organism evidence="1 2">
    <name type="scientific">Trichogramma brassicae</name>
    <dbReference type="NCBI Taxonomy" id="86971"/>
    <lineage>
        <taxon>Eukaryota</taxon>
        <taxon>Metazoa</taxon>
        <taxon>Ecdysozoa</taxon>
        <taxon>Arthropoda</taxon>
        <taxon>Hexapoda</taxon>
        <taxon>Insecta</taxon>
        <taxon>Pterygota</taxon>
        <taxon>Neoptera</taxon>
        <taxon>Endopterygota</taxon>
        <taxon>Hymenoptera</taxon>
        <taxon>Apocrita</taxon>
        <taxon>Proctotrupomorpha</taxon>
        <taxon>Chalcidoidea</taxon>
        <taxon>Trichogrammatidae</taxon>
        <taxon>Trichogramma</taxon>
    </lineage>
</organism>
<proteinExistence type="predicted"/>
<protein>
    <submittedName>
        <fullName evidence="1">Uncharacterized protein</fullName>
    </submittedName>
</protein>
<reference evidence="1 2" key="1">
    <citation type="submission" date="2020-02" db="EMBL/GenBank/DDBJ databases">
        <authorList>
            <person name="Ferguson B K."/>
        </authorList>
    </citation>
    <scope>NUCLEOTIDE SEQUENCE [LARGE SCALE GENOMIC DNA]</scope>
</reference>
<gene>
    <name evidence="1" type="ORF">TBRA_LOCUS535</name>
</gene>
<dbReference type="Proteomes" id="UP000479190">
    <property type="component" value="Unassembled WGS sequence"/>
</dbReference>
<evidence type="ECO:0000313" key="1">
    <source>
        <dbReference type="EMBL" id="CAB0028348.1"/>
    </source>
</evidence>
<evidence type="ECO:0000313" key="2">
    <source>
        <dbReference type="Proteomes" id="UP000479190"/>
    </source>
</evidence>
<dbReference type="AlphaFoldDB" id="A0A6H5HST8"/>
<keyword evidence="2" id="KW-1185">Reference proteome</keyword>
<sequence length="132" mass="15197">MSRAAADVDRVSVQPGKQIRMGVPTRFVFRFDLAASLDKEPNSHQHRRRRSRACSACSAQISSVRSSRASRIYYCVQYNSFFDRDHKRKGSTFFACNIKFAIRKCVLCIVARGRKCFQEIRGDPRTSSLRRT</sequence>
<accession>A0A6H5HST8</accession>
<dbReference type="EMBL" id="CADCXV010000125">
    <property type="protein sequence ID" value="CAB0028348.1"/>
    <property type="molecule type" value="Genomic_DNA"/>
</dbReference>